<evidence type="ECO:0000313" key="1">
    <source>
        <dbReference type="EMBL" id="MCI8208164.1"/>
    </source>
</evidence>
<keyword evidence="2" id="KW-1185">Reference proteome</keyword>
<name>A0ABS9ZCD4_9PSED</name>
<dbReference type="RefSeq" id="WP_243244128.1">
    <property type="nucleotide sequence ID" value="NZ_LOHG01000001.1"/>
</dbReference>
<protein>
    <submittedName>
        <fullName evidence="1">Uncharacterized protein</fullName>
    </submittedName>
</protein>
<evidence type="ECO:0000313" key="2">
    <source>
        <dbReference type="Proteomes" id="UP001320513"/>
    </source>
</evidence>
<organism evidence="1 2">
    <name type="scientific">Pseudomonas maioricensis</name>
    <dbReference type="NCBI Taxonomy" id="1766623"/>
    <lineage>
        <taxon>Bacteria</taxon>
        <taxon>Pseudomonadati</taxon>
        <taxon>Pseudomonadota</taxon>
        <taxon>Gammaproteobacteria</taxon>
        <taxon>Pseudomonadales</taxon>
        <taxon>Pseudomonadaceae</taxon>
        <taxon>Pseudomonas</taxon>
    </lineage>
</organism>
<reference evidence="1 2" key="1">
    <citation type="submission" date="2015-12" db="EMBL/GenBank/DDBJ databases">
        <title>Phylogenomics in the description of a new species in the Pseudomonas syringae group.</title>
        <authorList>
            <person name="Busquets A."/>
            <person name="Gomila M."/>
            <person name="Beiki F."/>
            <person name="Rahimian H."/>
            <person name="Mulet M."/>
            <person name="Sanchez D."/>
            <person name="Garcia-Valdes E."/>
            <person name="Lalucat J."/>
        </authorList>
    </citation>
    <scope>NUCLEOTIDE SEQUENCE [LARGE SCALE GENOMIC DNA]</scope>
    <source>
        <strain evidence="1 2">S25</strain>
    </source>
</reference>
<sequence length="82" mass="8316">MNEAQSKGIVFAMYYGDRNIGMDEISNPTVSGTIRIAPIVEGSKSSGGLQTVVGIALVVAAGDFSGGLAAGAGDLRLIKHHG</sequence>
<gene>
    <name evidence="1" type="ORF">AUC61_01330</name>
</gene>
<accession>A0ABS9ZCD4</accession>
<proteinExistence type="predicted"/>
<dbReference type="EMBL" id="LOHG01000001">
    <property type="protein sequence ID" value="MCI8208164.1"/>
    <property type="molecule type" value="Genomic_DNA"/>
</dbReference>
<dbReference type="Proteomes" id="UP001320513">
    <property type="component" value="Unassembled WGS sequence"/>
</dbReference>
<comment type="caution">
    <text evidence="1">The sequence shown here is derived from an EMBL/GenBank/DDBJ whole genome shotgun (WGS) entry which is preliminary data.</text>
</comment>